<dbReference type="PANTHER" id="PTHR37952:SF2">
    <property type="entry name" value="PROTEIN CREA"/>
    <property type="match status" value="1"/>
</dbReference>
<protein>
    <submittedName>
        <fullName evidence="2">CreA family protein</fullName>
    </submittedName>
</protein>
<dbReference type="AlphaFoldDB" id="A0A838BUI3"/>
<sequence length="167" mass="18607">MRFKRMHQVLAAKALAVAGAISLPAHAEVVGKVRTDWVGNDIVVEAIQDPKVQGVTCHLTYFERSLIDRLQQGNWFEDPSNSAISCQTTGPVTVGDIDLDRSGEEVFNEGRSLIFKKLVVNRIYDRQNNTLIYLAHTRQVQQGSAKMAISTVPLYSVQATWIKGRPQ</sequence>
<evidence type="ECO:0000313" key="3">
    <source>
        <dbReference type="Proteomes" id="UP000572984"/>
    </source>
</evidence>
<feature type="signal peptide" evidence="1">
    <location>
        <begin position="1"/>
        <end position="27"/>
    </location>
</feature>
<evidence type="ECO:0000256" key="1">
    <source>
        <dbReference type="SAM" id="SignalP"/>
    </source>
</evidence>
<comment type="caution">
    <text evidence="2">The sequence shown here is derived from an EMBL/GenBank/DDBJ whole genome shotgun (WGS) entry which is preliminary data.</text>
</comment>
<proteinExistence type="predicted"/>
<feature type="chain" id="PRO_5032385902" evidence="1">
    <location>
        <begin position="28"/>
        <end position="167"/>
    </location>
</feature>
<dbReference type="Proteomes" id="UP000572984">
    <property type="component" value="Unassembled WGS sequence"/>
</dbReference>
<dbReference type="GO" id="GO:0005829">
    <property type="term" value="C:cytosol"/>
    <property type="evidence" value="ECO:0007669"/>
    <property type="project" value="TreeGrafter"/>
</dbReference>
<dbReference type="InterPro" id="IPR010292">
    <property type="entry name" value="Uncharacterised_CreA"/>
</dbReference>
<organism evidence="2 3">
    <name type="scientific">Microvirga mediterraneensis</name>
    <dbReference type="NCBI Taxonomy" id="2754695"/>
    <lineage>
        <taxon>Bacteria</taxon>
        <taxon>Pseudomonadati</taxon>
        <taxon>Pseudomonadota</taxon>
        <taxon>Alphaproteobacteria</taxon>
        <taxon>Hyphomicrobiales</taxon>
        <taxon>Methylobacteriaceae</taxon>
        <taxon>Microvirga</taxon>
    </lineage>
</organism>
<dbReference type="PIRSF" id="PIRSF003174">
    <property type="entry name" value="CreA"/>
    <property type="match status" value="1"/>
</dbReference>
<reference evidence="2 3" key="1">
    <citation type="submission" date="2020-07" db="EMBL/GenBank/DDBJ databases">
        <title>Draft genome and description of Microvirga mediterraneensis Marseille-Q2068 sp. nov.</title>
        <authorList>
            <person name="Boxberger M."/>
        </authorList>
    </citation>
    <scope>NUCLEOTIDE SEQUENCE [LARGE SCALE GENOMIC DNA]</scope>
    <source>
        <strain evidence="2 3">Marseille-Q2068</strain>
    </source>
</reference>
<name>A0A838BUI3_9HYPH</name>
<evidence type="ECO:0000313" key="2">
    <source>
        <dbReference type="EMBL" id="MBA1159081.1"/>
    </source>
</evidence>
<keyword evidence="1" id="KW-0732">Signal</keyword>
<keyword evidence="3" id="KW-1185">Reference proteome</keyword>
<accession>A0A838BUI3</accession>
<dbReference type="PANTHER" id="PTHR37952">
    <property type="match status" value="1"/>
</dbReference>
<gene>
    <name evidence="2" type="ORF">H0S73_23605</name>
</gene>
<dbReference type="Pfam" id="PF05981">
    <property type="entry name" value="CreA"/>
    <property type="match status" value="1"/>
</dbReference>
<dbReference type="EMBL" id="JACDXJ010000002">
    <property type="protein sequence ID" value="MBA1159081.1"/>
    <property type="molecule type" value="Genomic_DNA"/>
</dbReference>